<sequence length="164" mass="17852">MSPKFGGAGGMGGKMPWETSFEKGEALKKFGIDLTEEARKGKLYPIIGRDDVIRRTIQVLSRQTKNNPVIIGLPGVGKTAVVEGLAQRIVKGEVPDSIKKKRLIALDLAAVVAGSKFRGEFEERVQAILKDIREYEGEIILFIDEIHMIVNAGNAQGSVDLSTC</sequence>
<dbReference type="GO" id="GO:0005524">
    <property type="term" value="F:ATP binding"/>
    <property type="evidence" value="ECO:0007669"/>
    <property type="project" value="UniProtKB-KW"/>
</dbReference>
<dbReference type="SUPFAM" id="SSF52540">
    <property type="entry name" value="P-loop containing nucleoside triphosphate hydrolases"/>
    <property type="match status" value="1"/>
</dbReference>
<dbReference type="PANTHER" id="PTHR11638:SF176">
    <property type="entry name" value="HEAT SHOCK PROTEIN 78, MITOCHONDRIAL"/>
    <property type="match status" value="1"/>
</dbReference>
<keyword evidence="2" id="KW-0067">ATP-binding</keyword>
<dbReference type="GO" id="GO:0016887">
    <property type="term" value="F:ATP hydrolysis activity"/>
    <property type="evidence" value="ECO:0007669"/>
    <property type="project" value="InterPro"/>
</dbReference>
<evidence type="ECO:0000256" key="1">
    <source>
        <dbReference type="ARBA" id="ARBA00022741"/>
    </source>
</evidence>
<comment type="caution">
    <text evidence="4">The sequence shown here is derived from an EMBL/GenBank/DDBJ whole genome shotgun (WGS) entry which is preliminary data.</text>
</comment>
<dbReference type="Pfam" id="PF00004">
    <property type="entry name" value="AAA"/>
    <property type="match status" value="1"/>
</dbReference>
<keyword evidence="5" id="KW-1185">Reference proteome</keyword>
<dbReference type="RefSeq" id="XP_044551801.1">
    <property type="nucleotide sequence ID" value="XM_044689970.1"/>
</dbReference>
<keyword evidence="1" id="KW-0547">Nucleotide-binding</keyword>
<dbReference type="CDD" id="cd00009">
    <property type="entry name" value="AAA"/>
    <property type="match status" value="1"/>
</dbReference>
<dbReference type="GeneID" id="68093859"/>
<dbReference type="AlphaFoldDB" id="A0AA88GXB1"/>
<dbReference type="InterPro" id="IPR003959">
    <property type="entry name" value="ATPase_AAA_core"/>
</dbReference>
<reference evidence="4 5" key="1">
    <citation type="journal article" date="2018" name="BMC Genomics">
        <title>The genome of Naegleria lovaniensis, the basis for a comparative approach to unravel pathogenicity factors of the human pathogenic amoeba N. fowleri.</title>
        <authorList>
            <person name="Liechti N."/>
            <person name="Schurch N."/>
            <person name="Bruggmann R."/>
            <person name="Wittwer M."/>
        </authorList>
    </citation>
    <scope>NUCLEOTIDE SEQUENCE [LARGE SCALE GENOMIC DNA]</scope>
    <source>
        <strain evidence="4 5">ATCC 30569</strain>
    </source>
</reference>
<accession>A0AA88GXB1</accession>
<protein>
    <recommendedName>
        <fullName evidence="3">ATPase AAA-type core domain-containing protein</fullName>
    </recommendedName>
</protein>
<dbReference type="EMBL" id="PYSW02000012">
    <property type="protein sequence ID" value="KAG2387809.1"/>
    <property type="molecule type" value="Genomic_DNA"/>
</dbReference>
<gene>
    <name evidence="4" type="ORF">C9374_001403</name>
</gene>
<proteinExistence type="predicted"/>
<evidence type="ECO:0000313" key="5">
    <source>
        <dbReference type="Proteomes" id="UP000816034"/>
    </source>
</evidence>
<feature type="domain" description="ATPase AAA-type core" evidence="3">
    <location>
        <begin position="70"/>
        <end position="154"/>
    </location>
</feature>
<evidence type="ECO:0000256" key="2">
    <source>
        <dbReference type="ARBA" id="ARBA00022840"/>
    </source>
</evidence>
<dbReference type="InterPro" id="IPR027417">
    <property type="entry name" value="P-loop_NTPase"/>
</dbReference>
<organism evidence="4 5">
    <name type="scientific">Naegleria lovaniensis</name>
    <name type="common">Amoeba</name>
    <dbReference type="NCBI Taxonomy" id="51637"/>
    <lineage>
        <taxon>Eukaryota</taxon>
        <taxon>Discoba</taxon>
        <taxon>Heterolobosea</taxon>
        <taxon>Tetramitia</taxon>
        <taxon>Eutetramitia</taxon>
        <taxon>Vahlkampfiidae</taxon>
        <taxon>Naegleria</taxon>
    </lineage>
</organism>
<dbReference type="Gene3D" id="3.40.50.300">
    <property type="entry name" value="P-loop containing nucleotide triphosphate hydrolases"/>
    <property type="match status" value="1"/>
</dbReference>
<dbReference type="InterPro" id="IPR050130">
    <property type="entry name" value="ClpA_ClpB"/>
</dbReference>
<dbReference type="GO" id="GO:0005737">
    <property type="term" value="C:cytoplasm"/>
    <property type="evidence" value="ECO:0007669"/>
    <property type="project" value="TreeGrafter"/>
</dbReference>
<dbReference type="GO" id="GO:0034605">
    <property type="term" value="P:cellular response to heat"/>
    <property type="evidence" value="ECO:0007669"/>
    <property type="project" value="TreeGrafter"/>
</dbReference>
<dbReference type="PANTHER" id="PTHR11638">
    <property type="entry name" value="ATP-DEPENDENT CLP PROTEASE"/>
    <property type="match status" value="1"/>
</dbReference>
<evidence type="ECO:0000313" key="4">
    <source>
        <dbReference type="EMBL" id="KAG2387809.1"/>
    </source>
</evidence>
<evidence type="ECO:0000259" key="3">
    <source>
        <dbReference type="Pfam" id="PF00004"/>
    </source>
</evidence>
<name>A0AA88GXB1_NAELO</name>
<dbReference type="Proteomes" id="UP000816034">
    <property type="component" value="Unassembled WGS sequence"/>
</dbReference>